<name>A0ABV1G3D0_9FIRM</name>
<reference evidence="1 2" key="1">
    <citation type="submission" date="2024-03" db="EMBL/GenBank/DDBJ databases">
        <title>Human intestinal bacterial collection.</title>
        <authorList>
            <person name="Pauvert C."/>
            <person name="Hitch T.C.A."/>
            <person name="Clavel T."/>
        </authorList>
    </citation>
    <scope>NUCLEOTIDE SEQUENCE [LARGE SCALE GENOMIC DNA]</scope>
    <source>
        <strain evidence="1 2">CLA-AA-H192</strain>
    </source>
</reference>
<dbReference type="InterPro" id="IPR005335">
    <property type="entry name" value="Terminase_ssu"/>
</dbReference>
<proteinExistence type="predicted"/>
<protein>
    <submittedName>
        <fullName evidence="1">Terminase small subunit</fullName>
    </submittedName>
</protein>
<evidence type="ECO:0000313" key="1">
    <source>
        <dbReference type="EMBL" id="MEQ2509907.1"/>
    </source>
</evidence>
<organism evidence="1 2">
    <name type="scientific">Faecousia intestinalis</name>
    <dbReference type="NCBI Taxonomy" id="3133167"/>
    <lineage>
        <taxon>Bacteria</taxon>
        <taxon>Bacillati</taxon>
        <taxon>Bacillota</taxon>
        <taxon>Clostridia</taxon>
        <taxon>Eubacteriales</taxon>
        <taxon>Oscillospiraceae</taxon>
        <taxon>Faecousia</taxon>
    </lineage>
</organism>
<accession>A0ABV1G3D0</accession>
<evidence type="ECO:0000313" key="2">
    <source>
        <dbReference type="Proteomes" id="UP001491552"/>
    </source>
</evidence>
<sequence length="135" mass="14698">MVEKHRNFVQAYLQCFDAAEAARRAQCGADALARPAVRRELAAQRSRGVPGREDALRRLAQIAFGRANDCVRLVLEDDPPIGELDLTLLSEVKRSEKGAIEVRLADRIRALEELLQAGAADDGAAAAFFAAVEEP</sequence>
<dbReference type="Proteomes" id="UP001491552">
    <property type="component" value="Unassembled WGS sequence"/>
</dbReference>
<keyword evidence="2" id="KW-1185">Reference proteome</keyword>
<dbReference type="Pfam" id="PF03592">
    <property type="entry name" value="Terminase_2"/>
    <property type="match status" value="1"/>
</dbReference>
<dbReference type="RefSeq" id="WP_349134615.1">
    <property type="nucleotide sequence ID" value="NZ_JBBMFF010000082.1"/>
</dbReference>
<comment type="caution">
    <text evidence="1">The sequence shown here is derived from an EMBL/GenBank/DDBJ whole genome shotgun (WGS) entry which is preliminary data.</text>
</comment>
<gene>
    <name evidence="1" type="ORF">WMO66_01365</name>
</gene>
<dbReference type="EMBL" id="JBBMFF010000082">
    <property type="protein sequence ID" value="MEQ2509907.1"/>
    <property type="molecule type" value="Genomic_DNA"/>
</dbReference>